<dbReference type="Proteomes" id="UP000518266">
    <property type="component" value="Unassembled WGS sequence"/>
</dbReference>
<evidence type="ECO:0000313" key="3">
    <source>
        <dbReference type="Proteomes" id="UP000518266"/>
    </source>
</evidence>
<protein>
    <recommendedName>
        <fullName evidence="4">MADF domain-containing protein</fullName>
    </recommendedName>
</protein>
<organism evidence="2 3">
    <name type="scientific">Dissostichus mawsoni</name>
    <name type="common">Antarctic cod</name>
    <dbReference type="NCBI Taxonomy" id="36200"/>
    <lineage>
        <taxon>Eukaryota</taxon>
        <taxon>Metazoa</taxon>
        <taxon>Chordata</taxon>
        <taxon>Craniata</taxon>
        <taxon>Vertebrata</taxon>
        <taxon>Euteleostomi</taxon>
        <taxon>Actinopterygii</taxon>
        <taxon>Neopterygii</taxon>
        <taxon>Teleostei</taxon>
        <taxon>Neoteleostei</taxon>
        <taxon>Acanthomorphata</taxon>
        <taxon>Eupercaria</taxon>
        <taxon>Perciformes</taxon>
        <taxon>Notothenioidei</taxon>
        <taxon>Nototheniidae</taxon>
        <taxon>Dissostichus</taxon>
    </lineage>
</organism>
<sequence>MKRKWESLRTQYTRYRKLAPSCSTGAPKTGRQQWILTRLQFEPLVAAESPSDGSDGSDGTIDETWTSSPELFDAESRPYTPLAESTINVRESTPAPLGEGPSTLSHSSTPRPPVKRTRRMLDDSASGAPENMLSYVGNR</sequence>
<proteinExistence type="predicted"/>
<evidence type="ECO:0000256" key="1">
    <source>
        <dbReference type="SAM" id="MobiDB-lite"/>
    </source>
</evidence>
<feature type="non-terminal residue" evidence="2">
    <location>
        <position position="139"/>
    </location>
</feature>
<dbReference type="EMBL" id="JAAKFY010000016">
    <property type="protein sequence ID" value="KAF3844272.1"/>
    <property type="molecule type" value="Genomic_DNA"/>
</dbReference>
<evidence type="ECO:0008006" key="4">
    <source>
        <dbReference type="Google" id="ProtNLM"/>
    </source>
</evidence>
<keyword evidence="3" id="KW-1185">Reference proteome</keyword>
<dbReference type="AlphaFoldDB" id="A0A7J5Y4E8"/>
<comment type="caution">
    <text evidence="2">The sequence shown here is derived from an EMBL/GenBank/DDBJ whole genome shotgun (WGS) entry which is preliminary data.</text>
</comment>
<reference evidence="2 3" key="1">
    <citation type="submission" date="2020-03" db="EMBL/GenBank/DDBJ databases">
        <title>Dissostichus mawsoni Genome sequencing and assembly.</title>
        <authorList>
            <person name="Park H."/>
        </authorList>
    </citation>
    <scope>NUCLEOTIDE SEQUENCE [LARGE SCALE GENOMIC DNA]</scope>
    <source>
        <strain evidence="2">DM0001</strain>
        <tissue evidence="2">Muscle</tissue>
    </source>
</reference>
<feature type="region of interest" description="Disordered" evidence="1">
    <location>
        <begin position="45"/>
        <end position="139"/>
    </location>
</feature>
<accession>A0A7J5Y4E8</accession>
<evidence type="ECO:0000313" key="2">
    <source>
        <dbReference type="EMBL" id="KAF3844272.1"/>
    </source>
</evidence>
<gene>
    <name evidence="2" type="ORF">F7725_013613</name>
</gene>
<name>A0A7J5Y4E8_DISMA</name>
<dbReference type="OrthoDB" id="8881252at2759"/>